<reference evidence="12" key="2">
    <citation type="submission" date="2020-05" db="UniProtKB">
        <authorList>
            <consortium name="Ensembl"/>
        </authorList>
    </citation>
    <scope>IDENTIFICATION</scope>
</reference>
<feature type="transmembrane region" description="Helical" evidence="10">
    <location>
        <begin position="153"/>
        <end position="175"/>
    </location>
</feature>
<evidence type="ECO:0000313" key="12">
    <source>
        <dbReference type="Ensembl" id="ENSXETP00000068632"/>
    </source>
</evidence>
<dbReference type="OMA" id="QAICYPM"/>
<feature type="transmembrane region" description="Helical" evidence="10">
    <location>
        <begin position="200"/>
        <end position="219"/>
    </location>
</feature>
<dbReference type="SUPFAM" id="SSF81321">
    <property type="entry name" value="Family A G protein-coupled receptor-like"/>
    <property type="match status" value="1"/>
</dbReference>
<keyword evidence="3 10" id="KW-0812">Transmembrane</keyword>
<dbReference type="PROSITE" id="PS50262">
    <property type="entry name" value="G_PROTEIN_RECEP_F1_2"/>
    <property type="match status" value="1"/>
</dbReference>
<gene>
    <name evidence="15" type="primary">avpr2c</name>
    <name evidence="12 14" type="synonym">avpr2.2</name>
</gene>
<dbReference type="Gene3D" id="1.20.1070.10">
    <property type="entry name" value="Rhodopsin 7-helix transmembrane proteins"/>
    <property type="match status" value="1"/>
</dbReference>
<dbReference type="RefSeq" id="XP_002932869.2">
    <property type="nucleotide sequence ID" value="XM_002932823.4"/>
</dbReference>
<organism evidence="12">
    <name type="scientific">Xenopus tropicalis</name>
    <name type="common">Western clawed frog</name>
    <name type="synonym">Silurana tropicalis</name>
    <dbReference type="NCBI Taxonomy" id="8364"/>
    <lineage>
        <taxon>Eukaryota</taxon>
        <taxon>Metazoa</taxon>
        <taxon>Chordata</taxon>
        <taxon>Craniata</taxon>
        <taxon>Vertebrata</taxon>
        <taxon>Euteleostomi</taxon>
        <taxon>Amphibia</taxon>
        <taxon>Batrachia</taxon>
        <taxon>Anura</taxon>
        <taxon>Pipoidea</taxon>
        <taxon>Pipidae</taxon>
        <taxon>Xenopodinae</taxon>
        <taxon>Xenopus</taxon>
        <taxon>Silurana</taxon>
    </lineage>
</organism>
<keyword evidence="13" id="KW-1185">Reference proteome</keyword>
<dbReference type="GO" id="GO:0032870">
    <property type="term" value="P:cellular response to hormone stimulus"/>
    <property type="evidence" value="ECO:0000318"/>
    <property type="project" value="GO_Central"/>
</dbReference>
<dbReference type="GO" id="GO:0005000">
    <property type="term" value="F:vasopressin receptor activity"/>
    <property type="evidence" value="ECO:0000318"/>
    <property type="project" value="GO_Central"/>
</dbReference>
<evidence type="ECO:0000256" key="1">
    <source>
        <dbReference type="ARBA" id="ARBA00004651"/>
    </source>
</evidence>
<feature type="transmembrane region" description="Helical" evidence="10">
    <location>
        <begin position="112"/>
        <end position="133"/>
    </location>
</feature>
<keyword evidence="4 10" id="KW-1133">Transmembrane helix</keyword>
<dbReference type="Ensembl" id="ENSXETT00000089839">
    <property type="protein sequence ID" value="ENSXETP00000068632"/>
    <property type="gene ID" value="ENSXETG00000015741"/>
</dbReference>
<evidence type="ECO:0000256" key="2">
    <source>
        <dbReference type="ARBA" id="ARBA00022475"/>
    </source>
</evidence>
<evidence type="ECO:0000313" key="13">
    <source>
        <dbReference type="Proteomes" id="UP000008143"/>
    </source>
</evidence>
<keyword evidence="9 10" id="KW-0807">Transducer</keyword>
<keyword evidence="5 10" id="KW-0297">G-protein coupled receptor</keyword>
<evidence type="ECO:0000256" key="10">
    <source>
        <dbReference type="RuleBase" id="RU046427"/>
    </source>
</evidence>
<feature type="transmembrane region" description="Helical" evidence="10">
    <location>
        <begin position="302"/>
        <end position="324"/>
    </location>
</feature>
<name>A0A6I8QG78_XENTR</name>
<dbReference type="Pfam" id="PF00001">
    <property type="entry name" value="7tm_1"/>
    <property type="match status" value="1"/>
</dbReference>
<dbReference type="Bgee" id="ENSXETG00000015741">
    <property type="expression patterns" value="Expressed in skeletal muscle tissue"/>
</dbReference>
<comment type="similarity">
    <text evidence="10">Belongs to the G-protein coupled receptor 1 family. Vasopressin/oxytocin receptor subfamily.</text>
</comment>
<feature type="transmembrane region" description="Helical" evidence="10">
    <location>
        <begin position="73"/>
        <end position="92"/>
    </location>
</feature>
<evidence type="ECO:0000313" key="14">
    <source>
        <dbReference type="RefSeq" id="XP_002932869.2"/>
    </source>
</evidence>
<evidence type="ECO:0000256" key="8">
    <source>
        <dbReference type="ARBA" id="ARBA00023180"/>
    </source>
</evidence>
<evidence type="ECO:0000259" key="11">
    <source>
        <dbReference type="PROSITE" id="PS50262"/>
    </source>
</evidence>
<dbReference type="OrthoDB" id="5987909at2759"/>
<dbReference type="FunFam" id="1.20.1070.10:FF:000205">
    <property type="entry name" value="[Arg8]-vasotocin receptor"/>
    <property type="match status" value="1"/>
</dbReference>
<dbReference type="CTD" id="427860"/>
<evidence type="ECO:0000256" key="6">
    <source>
        <dbReference type="ARBA" id="ARBA00023136"/>
    </source>
</evidence>
<dbReference type="Proteomes" id="UP000008143">
    <property type="component" value="Chromosome 3"/>
</dbReference>
<keyword evidence="2" id="KW-1003">Cell membrane</keyword>
<dbReference type="PANTHER" id="PTHR24241">
    <property type="entry name" value="NEUROPEPTIDE RECEPTOR-RELATED G-PROTEIN COUPLED RECEPTOR"/>
    <property type="match status" value="1"/>
</dbReference>
<dbReference type="PANTHER" id="PTHR24241:SF74">
    <property type="entry name" value="ARGININE VASOPRESSIN RECEPTOR 2"/>
    <property type="match status" value="1"/>
</dbReference>
<dbReference type="GeneTree" id="ENSGT01050000244882"/>
<dbReference type="KEGG" id="xtr:100489955"/>
<evidence type="ECO:0000256" key="3">
    <source>
        <dbReference type="ARBA" id="ARBA00022692"/>
    </source>
</evidence>
<feature type="transmembrane region" description="Helical" evidence="10">
    <location>
        <begin position="36"/>
        <end position="61"/>
    </location>
</feature>
<sequence>MNNFSFSMHEKPFPSREIIMTNKSQFIERPDRSEQLAYVEISVLGVIFMVASAGNLTLILVLWNKRKKLSRMYVFMLHLSLADLVVAFFQVLPQMIWDITDVFFGPDPMCRLIRYLQLVGMFASTYMIVVMTLDRFQAICYPMVTFQKKRALWNAPICASWCISLLFSIPQVFIFSKTEIYPGIFECWAKFMEPWGSKAYVTWIFVAIFFIPINILIVCQIKICRTIKTNIYVKQHSDLELQEQHRIGASRASSINCISKAMIKTVKMTVVTVVAFFLCWTPFFIVHLWVAWSSEDVTEGAAFTIIMLLGNLNSCANPWIYMYFSGHIPRCVSHRETLSTREDSLNTASIDLGDRDCEDRTTAV</sequence>
<dbReference type="AGR" id="Xenbase:XB-GENE-1219042"/>
<keyword evidence="6 10" id="KW-0472">Membrane</keyword>
<dbReference type="PRINTS" id="PR00237">
    <property type="entry name" value="GPCRRHODOPSN"/>
</dbReference>
<dbReference type="GO" id="GO:0045907">
    <property type="term" value="P:positive regulation of vasoconstriction"/>
    <property type="evidence" value="ECO:0000318"/>
    <property type="project" value="GO_Central"/>
</dbReference>
<feature type="transmembrane region" description="Helical" evidence="10">
    <location>
        <begin position="268"/>
        <end position="290"/>
    </location>
</feature>
<reference evidence="12" key="1">
    <citation type="journal article" date="2010" name="Science">
        <title>The genome of the Western clawed frog Xenopus tropicalis.</title>
        <authorList>
            <person name="Hellsten U."/>
            <person name="Harland R.M."/>
            <person name="Gilchrist M.J."/>
            <person name="Hendrix D."/>
            <person name="Jurka J."/>
            <person name="Kapitonov V."/>
            <person name="Ovcharenko I."/>
            <person name="Putnam N.H."/>
            <person name="Shu S."/>
            <person name="Taher L."/>
            <person name="Blitz I.L."/>
            <person name="Blumberg B."/>
            <person name="Dichmann D.S."/>
            <person name="Dubchak I."/>
            <person name="Amaya E."/>
            <person name="Detter J.C."/>
            <person name="Fletcher R."/>
            <person name="Gerhard D.S."/>
            <person name="Goodstein D."/>
            <person name="Graves T."/>
            <person name="Grigoriev I.V."/>
            <person name="Grimwood J."/>
            <person name="Kawashima T."/>
            <person name="Lindquist E."/>
            <person name="Lucas S.M."/>
            <person name="Mead P.E."/>
            <person name="Mitros T."/>
            <person name="Ogino H."/>
            <person name="Ohta Y."/>
            <person name="Poliakov A.V."/>
            <person name="Pollet N."/>
            <person name="Robert J."/>
            <person name="Salamov A."/>
            <person name="Sater A.K."/>
            <person name="Schmutz J."/>
            <person name="Terry A."/>
            <person name="Vize P.D."/>
            <person name="Warren W.C."/>
            <person name="Wells D."/>
            <person name="Wills A."/>
            <person name="Wilson R.K."/>
            <person name="Zimmerman L.B."/>
            <person name="Zorn A.M."/>
            <person name="Grainger R."/>
            <person name="Grammer T."/>
            <person name="Khokha M.K."/>
            <person name="Richardson P.M."/>
            <person name="Rokhsar D.S."/>
        </authorList>
    </citation>
    <scope>NUCLEOTIDE SEQUENCE [LARGE SCALE GENOMIC DNA]</scope>
    <source>
        <strain evidence="12">Nigerian</strain>
    </source>
</reference>
<proteinExistence type="inferred from homology"/>
<protein>
    <submittedName>
        <fullName evidence="14">Arg8-vasotocin receptor</fullName>
    </submittedName>
    <submittedName>
        <fullName evidence="12">Arginine vasopressin receptor 2 (nephrogenic diabetes insipidus), gene 2</fullName>
    </submittedName>
</protein>
<evidence type="ECO:0000256" key="7">
    <source>
        <dbReference type="ARBA" id="ARBA00023170"/>
    </source>
</evidence>
<evidence type="ECO:0000313" key="15">
    <source>
        <dbReference type="Xenbase" id="XB-GENE-1219042"/>
    </source>
</evidence>
<accession>A0A6I8QG78</accession>
<dbReference type="GO" id="GO:0005886">
    <property type="term" value="C:plasma membrane"/>
    <property type="evidence" value="ECO:0000318"/>
    <property type="project" value="GO_Central"/>
</dbReference>
<dbReference type="Xenbase" id="XB-GENE-1219042">
    <property type="gene designation" value="avpr2c"/>
</dbReference>
<dbReference type="GO" id="GO:0001992">
    <property type="term" value="P:regulation of systemic arterial blood pressure by vasopressin"/>
    <property type="evidence" value="ECO:0000318"/>
    <property type="project" value="GO_Central"/>
</dbReference>
<evidence type="ECO:0000256" key="9">
    <source>
        <dbReference type="ARBA" id="ARBA00023224"/>
    </source>
</evidence>
<keyword evidence="7 10" id="KW-0675">Receptor</keyword>
<dbReference type="PRINTS" id="PR00896">
    <property type="entry name" value="VASOPRESSINR"/>
</dbReference>
<dbReference type="AlphaFoldDB" id="A0A6I8QG78"/>
<dbReference type="InterPro" id="IPR017452">
    <property type="entry name" value="GPCR_Rhodpsn_7TM"/>
</dbReference>
<dbReference type="GeneID" id="100489955"/>
<dbReference type="GO" id="GO:0007186">
    <property type="term" value="P:G protein-coupled receptor signaling pathway"/>
    <property type="evidence" value="ECO:0000318"/>
    <property type="project" value="GO_Central"/>
</dbReference>
<dbReference type="InterPro" id="IPR001817">
    <property type="entry name" value="Vasoprsn_rcpt"/>
</dbReference>
<keyword evidence="8 10" id="KW-0325">Glycoprotein</keyword>
<comment type="subcellular location">
    <subcellularLocation>
        <location evidence="1 10">Cell membrane</location>
        <topology evidence="1 10">Multi-pass membrane protein</topology>
    </subcellularLocation>
</comment>
<dbReference type="PROSITE" id="PS00237">
    <property type="entry name" value="G_PROTEIN_RECEP_F1_1"/>
    <property type="match status" value="1"/>
</dbReference>
<reference evidence="14" key="3">
    <citation type="submission" date="2025-04" db="UniProtKB">
        <authorList>
            <consortium name="RefSeq"/>
        </authorList>
    </citation>
    <scope>IDENTIFICATION</scope>
    <source>
        <strain evidence="14">Nigerian</strain>
        <tissue evidence="14">Liver and blood</tissue>
    </source>
</reference>
<evidence type="ECO:0000256" key="4">
    <source>
        <dbReference type="ARBA" id="ARBA00022989"/>
    </source>
</evidence>
<dbReference type="InterPro" id="IPR000276">
    <property type="entry name" value="GPCR_Rhodpsn"/>
</dbReference>
<evidence type="ECO:0000256" key="5">
    <source>
        <dbReference type="ARBA" id="ARBA00023040"/>
    </source>
</evidence>
<feature type="domain" description="G-protein coupled receptors family 1 profile" evidence="11">
    <location>
        <begin position="54"/>
        <end position="321"/>
    </location>
</feature>